<keyword evidence="2" id="KW-1185">Reference proteome</keyword>
<evidence type="ECO:0000313" key="1">
    <source>
        <dbReference type="EMBL" id="MBE9466605.1"/>
    </source>
</evidence>
<dbReference type="RefSeq" id="WP_194124890.1">
    <property type="nucleotide sequence ID" value="NZ_JACYGY010000003.1"/>
</dbReference>
<name>A0ABR9WM61_9BACT</name>
<evidence type="ECO:0000313" key="2">
    <source>
        <dbReference type="Proteomes" id="UP000634134"/>
    </source>
</evidence>
<protein>
    <recommendedName>
        <fullName evidence="3">Cadherin-like beta sandwich domain-containing protein</fullName>
    </recommendedName>
</protein>
<comment type="caution">
    <text evidence="1">The sequence shown here is derived from an EMBL/GenBank/DDBJ whole genome shotgun (WGS) entry which is preliminary data.</text>
</comment>
<reference evidence="2" key="1">
    <citation type="submission" date="2023-07" db="EMBL/GenBank/DDBJ databases">
        <title>Dyadobacter sp. nov 'subterranea' isolated from contaminted grondwater.</title>
        <authorList>
            <person name="Szabo I."/>
            <person name="Al-Omari J."/>
            <person name="Szerdahelyi S.G."/>
            <person name="Rado J."/>
        </authorList>
    </citation>
    <scope>NUCLEOTIDE SEQUENCE [LARGE SCALE GENOMIC DNA]</scope>
    <source>
        <strain evidence="2">UP-52</strain>
    </source>
</reference>
<accession>A0ABR9WM61</accession>
<evidence type="ECO:0008006" key="3">
    <source>
        <dbReference type="Google" id="ProtNLM"/>
    </source>
</evidence>
<dbReference type="Proteomes" id="UP000634134">
    <property type="component" value="Unassembled WGS sequence"/>
</dbReference>
<dbReference type="EMBL" id="JACYGY010000003">
    <property type="protein sequence ID" value="MBE9466605.1"/>
    <property type="molecule type" value="Genomic_DNA"/>
</dbReference>
<organism evidence="1 2">
    <name type="scientific">Dyadobacter subterraneus</name>
    <dbReference type="NCBI Taxonomy" id="2773304"/>
    <lineage>
        <taxon>Bacteria</taxon>
        <taxon>Pseudomonadati</taxon>
        <taxon>Bacteroidota</taxon>
        <taxon>Cytophagia</taxon>
        <taxon>Cytophagales</taxon>
        <taxon>Spirosomataceae</taxon>
        <taxon>Dyadobacter</taxon>
    </lineage>
</organism>
<proteinExistence type="predicted"/>
<sequence>MFASICCTSLTLQISYQKAAEGLNDMPSIRAVSLIGVPQKDVTFDSRTSTITLKLSAILENGLKPELELSDGAEVVSGLLPDNTIDLASYRLCNPTAEKQIFLRISDGSENSTYILQIVQTGKLKVISEIRDLTFSRKTKRLEMSLQVEILYTNPSITTLIFTNLATGASALINADAACLNSCKSTALNQLIFPLGSPIEHDLTPGTYSIAFNGLEFPQKLITTE</sequence>
<gene>
    <name evidence="1" type="ORF">IEE83_32465</name>
</gene>